<evidence type="ECO:0000256" key="6">
    <source>
        <dbReference type="PIRSR" id="PIRSR000189-1"/>
    </source>
</evidence>
<evidence type="ECO:0000259" key="7">
    <source>
        <dbReference type="Pfam" id="PF01266"/>
    </source>
</evidence>
<keyword evidence="3" id="KW-0285">Flavoprotein</keyword>
<dbReference type="OrthoDB" id="2015447at2759"/>
<dbReference type="SUPFAM" id="SSF51971">
    <property type="entry name" value="Nucleotide-binding domain"/>
    <property type="match status" value="1"/>
</dbReference>
<name>A0A4Q2DB57_9AGAR</name>
<sequence length="378" mass="41351">MSSSENALKEVIVLGAGVVGLSTALKIQETGRYKVTIVAEVLPTDPKTIKYTSQWAGAHHVSFASLDDPRHALDKETFDELWKLKDSVEGCFMTIHQTEYFSKQRASPSPLAHMPEFRSLSPNELGALENIQATNGEVFSTISFDTPVYLMYLSTRFLSKGGRIVRGSVQHISEIAGSGVFSFLGHEEKKHLIAKPNGIKPPAAIVVCVGLGARFLGGVEDKDVYPIRGQTVLVNAPWIKHGKTLSDLDAQEWTYMIPRKSGTVILGGTLEPDDWNPTPRPETTRSILERVLKLAPELVPGKANPTVEDIWPIVIEEGCGFRPGRKGGLRLEAEEVQVPHTDKTIPVVYNYGHAGSGYIASFGSARVALDLLEKALKQ</sequence>
<dbReference type="GO" id="GO:0003884">
    <property type="term" value="F:D-amino-acid oxidase activity"/>
    <property type="evidence" value="ECO:0007669"/>
    <property type="project" value="InterPro"/>
</dbReference>
<keyword evidence="5" id="KW-0560">Oxidoreductase</keyword>
<comment type="cofactor">
    <cofactor evidence="1 6">
        <name>FAD</name>
        <dbReference type="ChEBI" id="CHEBI:57692"/>
    </cofactor>
</comment>
<evidence type="ECO:0000256" key="3">
    <source>
        <dbReference type="ARBA" id="ARBA00022630"/>
    </source>
</evidence>
<feature type="binding site" evidence="6">
    <location>
        <position position="255"/>
    </location>
    <ligand>
        <name>D-dopa</name>
        <dbReference type="ChEBI" id="CHEBI:149689"/>
    </ligand>
</feature>
<feature type="binding site" evidence="6">
    <location>
        <position position="169"/>
    </location>
    <ligand>
        <name>FAD</name>
        <dbReference type="ChEBI" id="CHEBI:57692"/>
    </ligand>
</feature>
<evidence type="ECO:0000313" key="8">
    <source>
        <dbReference type="EMBL" id="RXW16833.1"/>
    </source>
</evidence>
<accession>A0A4Q2DB57</accession>
<feature type="binding site" evidence="6">
    <location>
        <begin position="52"/>
        <end position="53"/>
    </location>
    <ligand>
        <name>FAD</name>
        <dbReference type="ChEBI" id="CHEBI:57692"/>
    </ligand>
</feature>
<dbReference type="PANTHER" id="PTHR11530">
    <property type="entry name" value="D-AMINO ACID OXIDASE"/>
    <property type="match status" value="1"/>
</dbReference>
<dbReference type="SUPFAM" id="SSF54373">
    <property type="entry name" value="FAD-linked reductases, C-terminal domain"/>
    <property type="match status" value="1"/>
</dbReference>
<dbReference type="GO" id="GO:0071949">
    <property type="term" value="F:FAD binding"/>
    <property type="evidence" value="ECO:0007669"/>
    <property type="project" value="InterPro"/>
</dbReference>
<comment type="similarity">
    <text evidence="2">Belongs to the DAMOX/DASOX family.</text>
</comment>
<reference evidence="8 9" key="1">
    <citation type="submission" date="2019-01" db="EMBL/GenBank/DDBJ databases">
        <title>Draft genome sequence of Psathyrella aberdarensis IHI B618.</title>
        <authorList>
            <person name="Buettner E."/>
            <person name="Kellner H."/>
        </authorList>
    </citation>
    <scope>NUCLEOTIDE SEQUENCE [LARGE SCALE GENOMIC DNA]</scope>
    <source>
        <strain evidence="8 9">IHI B618</strain>
    </source>
</reference>
<evidence type="ECO:0000256" key="1">
    <source>
        <dbReference type="ARBA" id="ARBA00001974"/>
    </source>
</evidence>
<keyword evidence="9" id="KW-1185">Reference proteome</keyword>
<evidence type="ECO:0000313" key="9">
    <source>
        <dbReference type="Proteomes" id="UP000290288"/>
    </source>
</evidence>
<dbReference type="EMBL" id="SDEE01000397">
    <property type="protein sequence ID" value="RXW16833.1"/>
    <property type="molecule type" value="Genomic_DNA"/>
</dbReference>
<dbReference type="PIRSF" id="PIRSF000189">
    <property type="entry name" value="D-aa_oxidase"/>
    <property type="match status" value="1"/>
</dbReference>
<proteinExistence type="inferred from homology"/>
<dbReference type="InterPro" id="IPR006076">
    <property type="entry name" value="FAD-dep_OxRdtase"/>
</dbReference>
<feature type="binding site" evidence="6">
    <location>
        <position position="355"/>
    </location>
    <ligand>
        <name>D-dopa</name>
        <dbReference type="ChEBI" id="CHEBI:149689"/>
    </ligand>
</feature>
<dbReference type="GO" id="GO:0005737">
    <property type="term" value="C:cytoplasm"/>
    <property type="evidence" value="ECO:0007669"/>
    <property type="project" value="TreeGrafter"/>
</dbReference>
<dbReference type="GO" id="GO:0019478">
    <property type="term" value="P:D-amino acid catabolic process"/>
    <property type="evidence" value="ECO:0007669"/>
    <property type="project" value="TreeGrafter"/>
</dbReference>
<dbReference type="PANTHER" id="PTHR11530:SF11">
    <property type="entry name" value="D-ASPARTATE OXIDASE"/>
    <property type="match status" value="1"/>
</dbReference>
<dbReference type="Pfam" id="PF01266">
    <property type="entry name" value="DAO"/>
    <property type="match status" value="1"/>
</dbReference>
<keyword evidence="4 6" id="KW-0274">FAD</keyword>
<dbReference type="InterPro" id="IPR023209">
    <property type="entry name" value="DAO"/>
</dbReference>
<dbReference type="AlphaFoldDB" id="A0A4Q2DB57"/>
<gene>
    <name evidence="8" type="ORF">EST38_g9019</name>
</gene>
<dbReference type="Gene3D" id="3.30.9.10">
    <property type="entry name" value="D-Amino Acid Oxidase, subunit A, domain 2"/>
    <property type="match status" value="1"/>
</dbReference>
<evidence type="ECO:0000256" key="4">
    <source>
        <dbReference type="ARBA" id="ARBA00022827"/>
    </source>
</evidence>
<dbReference type="STRING" id="2316362.A0A4Q2DB57"/>
<protein>
    <recommendedName>
        <fullName evidence="7">FAD dependent oxidoreductase domain-containing protein</fullName>
    </recommendedName>
</protein>
<evidence type="ECO:0000256" key="2">
    <source>
        <dbReference type="ARBA" id="ARBA00006730"/>
    </source>
</evidence>
<dbReference type="Gene3D" id="3.40.50.720">
    <property type="entry name" value="NAD(P)-binding Rossmann-like Domain"/>
    <property type="match status" value="1"/>
</dbReference>
<comment type="caution">
    <text evidence="8">The sequence shown here is derived from an EMBL/GenBank/DDBJ whole genome shotgun (WGS) entry which is preliminary data.</text>
</comment>
<organism evidence="8 9">
    <name type="scientific">Candolleomyces aberdarensis</name>
    <dbReference type="NCBI Taxonomy" id="2316362"/>
    <lineage>
        <taxon>Eukaryota</taxon>
        <taxon>Fungi</taxon>
        <taxon>Dikarya</taxon>
        <taxon>Basidiomycota</taxon>
        <taxon>Agaricomycotina</taxon>
        <taxon>Agaricomycetes</taxon>
        <taxon>Agaricomycetidae</taxon>
        <taxon>Agaricales</taxon>
        <taxon>Agaricineae</taxon>
        <taxon>Psathyrellaceae</taxon>
        <taxon>Candolleomyces</taxon>
    </lineage>
</organism>
<dbReference type="Proteomes" id="UP000290288">
    <property type="component" value="Unassembled WGS sequence"/>
</dbReference>
<feature type="binding site" evidence="6">
    <location>
        <position position="322"/>
    </location>
    <ligand>
        <name>D-dopa</name>
        <dbReference type="ChEBI" id="CHEBI:149689"/>
    </ligand>
</feature>
<evidence type="ECO:0000256" key="5">
    <source>
        <dbReference type="ARBA" id="ARBA00023002"/>
    </source>
</evidence>
<feature type="domain" description="FAD dependent oxidoreductase" evidence="7">
    <location>
        <begin position="11"/>
        <end position="370"/>
    </location>
</feature>